<protein>
    <recommendedName>
        <fullName evidence="3">Ribosomal protein eL8/eL30/eS12/Gadd45 domain-containing protein</fullName>
    </recommendedName>
</protein>
<evidence type="ECO:0000259" key="3">
    <source>
        <dbReference type="Pfam" id="PF01248"/>
    </source>
</evidence>
<feature type="region of interest" description="Disordered" evidence="2">
    <location>
        <begin position="674"/>
        <end position="720"/>
    </location>
</feature>
<dbReference type="EMBL" id="JAIPUX010003439">
    <property type="protein sequence ID" value="KAH0619974.1"/>
    <property type="molecule type" value="Genomic_DNA"/>
</dbReference>
<feature type="compositionally biased region" description="Low complexity" evidence="2">
    <location>
        <begin position="246"/>
        <end position="256"/>
    </location>
</feature>
<reference evidence="4 5" key="1">
    <citation type="journal article" date="2022" name="Gigascience">
        <title>A chromosome-level genome assembly and annotation of the desert horned lizard, Phrynosoma platyrhinos, provides insight into chromosomal rearrangements among reptiles.</title>
        <authorList>
            <person name="Koochekian N."/>
            <person name="Ascanio A."/>
            <person name="Farleigh K."/>
            <person name="Card D.C."/>
            <person name="Schield D.R."/>
            <person name="Castoe T.A."/>
            <person name="Jezkova T."/>
        </authorList>
    </citation>
    <scope>NUCLEOTIDE SEQUENCE [LARGE SCALE GENOMIC DNA]</scope>
    <source>
        <strain evidence="4">NK-2021</strain>
    </source>
</reference>
<dbReference type="Pfam" id="PF01248">
    <property type="entry name" value="Ribosomal_L7Ae"/>
    <property type="match status" value="1"/>
</dbReference>
<feature type="region of interest" description="Disordered" evidence="2">
    <location>
        <begin position="1"/>
        <end position="20"/>
    </location>
</feature>
<feature type="region of interest" description="Disordered" evidence="2">
    <location>
        <begin position="580"/>
        <end position="601"/>
    </location>
</feature>
<feature type="compositionally biased region" description="Polar residues" evidence="2">
    <location>
        <begin position="269"/>
        <end position="282"/>
    </location>
</feature>
<dbReference type="InterPro" id="IPR004038">
    <property type="entry name" value="Ribosomal_eL8/eL30/eS12/Gad45"/>
</dbReference>
<dbReference type="SUPFAM" id="SSF55315">
    <property type="entry name" value="L30e-like"/>
    <property type="match status" value="1"/>
</dbReference>
<dbReference type="Proteomes" id="UP000826234">
    <property type="component" value="Unassembled WGS sequence"/>
</dbReference>
<feature type="compositionally biased region" description="Basic residues" evidence="2">
    <location>
        <begin position="233"/>
        <end position="243"/>
    </location>
</feature>
<sequence length="1121" mass="123912">MKLSAEVEPFIPQKKGPDSHMMPMALPNENGGVNGVEATPIPSYLITCYPFVQENQSNRQLPLYNNDIRWQQPNSNPAGPYLAYPIISTQPPVSTEYAYYQLMPAPCAQVMGFYHPFPAPYSAPFQTASAINTVATDCTDRPTQPNQVFPVCSQRSRSANRGPVVQKHQQPLQTHIKNKRPPVKSVATQKETSASGPETRPKIVLLVDACQQTDFPSEIASKSLSESVSPMHWKPKSRRRRSSHPAESSSEQGASEADIDSDSGYCSPKHSNQPAVVTSRSAESAAGNISEPSVHPASDSWANVSSQATQKKPWMEKTPAFLRGGRQPEQHNSPQFYLHIGIDVILPRSLSYIGSDTDSTSLYWYYRSKQHHQSHQQDIMAITEINPLQEHLVILMEVLPPVTPAFRCRGHSTSSERRQNVQKNPEKPVNSSQSSRKEQSPGSLYFEDEEEFPELNSDSGNSKGGNMQLKNVPKVLDDLPENSPINIVQTPIPITTSVPKRAKSQKKKALAAALATAQEYSEISMEQRKLQEAVSKAAGKKSKTPVQLDLGDMLAALEKQQQAMKARQITNTRPLSYTVGSASPFHTKESTNRKSLTKGQPSVGCLSPLDFTTPKVKRGKERELSKLKRPTALKKIILKEREEKKGRLSVDHSLLGGDEEQEVNLNLTPNQSEELALQEEPGLSVPSDTSLSPASQNSPYCMTPVSQGSPASSGIGSPMASSTITKIHSKRFREYCNQVLSKEIDECVTLLLQELVSFQEQIYQKDPMRAKAKRRLVMGLREVTKHMKLNKIKCVIISPNCEKIQSKGGLDEALYNVIAMAREQEIPFIFALGRKALGRCVNKLVPVSVVGIFNYSGAENLFNKLVSLTEEARKAYRDMVAAMEQEQEEALKNIKKVPHHMGHSRNPSAASAISFCSVISEPISEVNEKEYEKTANNKVVANKEPSLATVGIVTVSAPGKGLSGKEEMKPDDNLEWASQQSTDTGSLDGSCRDILNSSMTSTTSTLVPGMLEEEDDEDDDDDDDYTHEPISEEVQLNSRIESWVSETQRTMETLQLGKSLSSAEDDNVEQSEEEELETPEQVESVIACEEWTVERHSSNAQQKPTVCSSPDTTHTDSNYIP</sequence>
<feature type="region of interest" description="Disordered" evidence="2">
    <location>
        <begin position="1054"/>
        <end position="1121"/>
    </location>
</feature>
<dbReference type="PANTHER" id="PTHR13284:SF10">
    <property type="entry name" value="SELENOCYSTEINE INSERTION SEQUENCE-BINDING PROTEIN 2-LIKE"/>
    <property type="match status" value="1"/>
</dbReference>
<dbReference type="Gene3D" id="3.30.1330.30">
    <property type="match status" value="1"/>
</dbReference>
<feature type="coiled-coil region" evidence="1">
    <location>
        <begin position="858"/>
        <end position="893"/>
    </location>
</feature>
<evidence type="ECO:0000313" key="4">
    <source>
        <dbReference type="EMBL" id="KAH0619974.1"/>
    </source>
</evidence>
<keyword evidence="1" id="KW-0175">Coiled coil</keyword>
<feature type="compositionally biased region" description="Polar residues" evidence="2">
    <location>
        <begin position="1098"/>
        <end position="1121"/>
    </location>
</feature>
<gene>
    <name evidence="4" type="ORF">JD844_014455</name>
</gene>
<dbReference type="InterPro" id="IPR040051">
    <property type="entry name" value="SECISBP2"/>
</dbReference>
<feature type="region of interest" description="Disordered" evidence="2">
    <location>
        <begin position="221"/>
        <end position="314"/>
    </location>
</feature>
<dbReference type="PANTHER" id="PTHR13284">
    <property type="entry name" value="GH01354P"/>
    <property type="match status" value="1"/>
</dbReference>
<keyword evidence="5" id="KW-1185">Reference proteome</keyword>
<proteinExistence type="predicted"/>
<dbReference type="InterPro" id="IPR029064">
    <property type="entry name" value="Ribosomal_eL30-like_sf"/>
</dbReference>
<organism evidence="4 5">
    <name type="scientific">Phrynosoma platyrhinos</name>
    <name type="common">Desert horned lizard</name>
    <dbReference type="NCBI Taxonomy" id="52577"/>
    <lineage>
        <taxon>Eukaryota</taxon>
        <taxon>Metazoa</taxon>
        <taxon>Chordata</taxon>
        <taxon>Craniata</taxon>
        <taxon>Vertebrata</taxon>
        <taxon>Euteleostomi</taxon>
        <taxon>Lepidosauria</taxon>
        <taxon>Squamata</taxon>
        <taxon>Bifurcata</taxon>
        <taxon>Unidentata</taxon>
        <taxon>Episquamata</taxon>
        <taxon>Toxicofera</taxon>
        <taxon>Iguania</taxon>
        <taxon>Phrynosomatidae</taxon>
        <taxon>Phrynosomatinae</taxon>
        <taxon>Phrynosoma</taxon>
    </lineage>
</organism>
<evidence type="ECO:0000256" key="2">
    <source>
        <dbReference type="SAM" id="MobiDB-lite"/>
    </source>
</evidence>
<feature type="domain" description="Ribosomal protein eL8/eL30/eS12/Gadd45" evidence="3">
    <location>
        <begin position="763"/>
        <end position="861"/>
    </location>
</feature>
<evidence type="ECO:0000256" key="1">
    <source>
        <dbReference type="SAM" id="Coils"/>
    </source>
</evidence>
<feature type="compositionally biased region" description="Polar residues" evidence="2">
    <location>
        <begin position="456"/>
        <end position="469"/>
    </location>
</feature>
<feature type="region of interest" description="Disordered" evidence="2">
    <location>
        <begin position="978"/>
        <end position="1032"/>
    </location>
</feature>
<accession>A0ABQ7SRN0</accession>
<feature type="compositionally biased region" description="Polar residues" evidence="2">
    <location>
        <begin position="300"/>
        <end position="310"/>
    </location>
</feature>
<feature type="compositionally biased region" description="Acidic residues" evidence="2">
    <location>
        <begin position="1063"/>
        <end position="1080"/>
    </location>
</feature>
<feature type="compositionally biased region" description="Polar residues" evidence="2">
    <location>
        <begin position="686"/>
        <end position="720"/>
    </location>
</feature>
<feature type="region of interest" description="Disordered" evidence="2">
    <location>
        <begin position="154"/>
        <end position="200"/>
    </location>
</feature>
<feature type="compositionally biased region" description="Polar residues" evidence="2">
    <location>
        <begin position="978"/>
        <end position="987"/>
    </location>
</feature>
<feature type="compositionally biased region" description="Polar residues" evidence="2">
    <location>
        <begin position="186"/>
        <end position="196"/>
    </location>
</feature>
<evidence type="ECO:0000313" key="5">
    <source>
        <dbReference type="Proteomes" id="UP000826234"/>
    </source>
</evidence>
<comment type="caution">
    <text evidence="4">The sequence shown here is derived from an EMBL/GenBank/DDBJ whole genome shotgun (WGS) entry which is preliminary data.</text>
</comment>
<feature type="compositionally biased region" description="Acidic residues" evidence="2">
    <location>
        <begin position="1011"/>
        <end position="1025"/>
    </location>
</feature>
<feature type="region of interest" description="Disordered" evidence="2">
    <location>
        <begin position="405"/>
        <end position="469"/>
    </location>
</feature>
<name>A0ABQ7SRN0_PHRPL</name>